<keyword evidence="13" id="KW-1185">Reference proteome</keyword>
<comment type="similarity">
    <text evidence="4">Belongs to the peptidase M29 family.</text>
</comment>
<protein>
    <submittedName>
        <fullName evidence="11">Aminopeptidase</fullName>
    </submittedName>
</protein>
<dbReference type="Proteomes" id="UP001527202">
    <property type="component" value="Unassembled WGS sequence"/>
</dbReference>
<dbReference type="SUPFAM" id="SSF144052">
    <property type="entry name" value="Thermophilic metalloprotease-like"/>
    <property type="match status" value="1"/>
</dbReference>
<dbReference type="EMBL" id="JAMDMJ010000015">
    <property type="protein sequence ID" value="MCY9596917.1"/>
    <property type="molecule type" value="Genomic_DNA"/>
</dbReference>
<dbReference type="AlphaFoldDB" id="A0A410WZI9"/>
<evidence type="ECO:0000256" key="6">
    <source>
        <dbReference type="ARBA" id="ARBA00022670"/>
    </source>
</evidence>
<dbReference type="Proteomes" id="UP000288943">
    <property type="component" value="Chromosome"/>
</dbReference>
<dbReference type="PANTHER" id="PTHR34448">
    <property type="entry name" value="AMINOPEPTIDASE"/>
    <property type="match status" value="1"/>
</dbReference>
<dbReference type="RefSeq" id="WP_042227106.1">
    <property type="nucleotide sequence ID" value="NZ_CP026520.1"/>
</dbReference>
<comment type="cofactor">
    <cofactor evidence="2">
        <name>Mg(2+)</name>
        <dbReference type="ChEBI" id="CHEBI:18420"/>
    </cofactor>
</comment>
<evidence type="ECO:0000313" key="11">
    <source>
        <dbReference type="EMBL" id="QAV19770.1"/>
    </source>
</evidence>
<sequence>MANQFEKNLEKYAELAVKVGLNIQPGQSLWVNASIQQAPLTRFIAQKAYEAGAKSVHIEWMDDVITKLRYTLAPDDSFDTYPAWRAQAVEELAETGGAYLLIDSGNPELLQGVKPERISAYSKAAGKALAKWREYMTSHKLTWSILAAPSTGWASKVFPDLPEDEAVAALWEQIFKATRVDQDNPVQVWERHNATLRTKVEELNAKQYRKLHYRAPGTELSITLPERHIWSGGSTANEKGDAYNPNVPTEEVFVSPLKDGTNGVVRSTKPLSYQGNLIENFTLTFENGRVVDFQAEKGYEALKGLLELDEGARHLGEVALVPHESPISASNIIFFNTLFDENASNHLALGKAFGFSIPEGTKMSVEELTKAGLNDSITHVDFMIGSAEMDIDGELADGTIEPIFRKGNWA</sequence>
<dbReference type="GO" id="GO:0046872">
    <property type="term" value="F:metal ion binding"/>
    <property type="evidence" value="ECO:0007669"/>
    <property type="project" value="UniProtKB-KW"/>
</dbReference>
<dbReference type="GO" id="GO:0006508">
    <property type="term" value="P:proteolysis"/>
    <property type="evidence" value="ECO:0007669"/>
    <property type="project" value="UniProtKB-KW"/>
</dbReference>
<reference evidence="11 12" key="1">
    <citation type="submission" date="2018-01" db="EMBL/GenBank/DDBJ databases">
        <title>The whole genome sequencing and assembly of Paenibacillus chitinolyticus KCCM 41400 strain.</title>
        <authorList>
            <person name="Kim J.-Y."/>
            <person name="Park M.-K."/>
            <person name="Lee Y.-J."/>
            <person name="Yi H."/>
            <person name="Bahn Y.-S."/>
            <person name="Kim J.F."/>
            <person name="Lee D.-W."/>
        </authorList>
    </citation>
    <scope>NUCLEOTIDE SEQUENCE [LARGE SCALE GENOMIC DNA]</scope>
    <source>
        <strain evidence="11 12">KCCM 41400</strain>
    </source>
</reference>
<evidence type="ECO:0000256" key="9">
    <source>
        <dbReference type="ARBA" id="ARBA00023049"/>
    </source>
</evidence>
<accession>A0A410WZI9</accession>
<proteinExistence type="inferred from homology"/>
<evidence type="ECO:0000256" key="8">
    <source>
        <dbReference type="ARBA" id="ARBA00022801"/>
    </source>
</evidence>
<dbReference type="Gene3D" id="3.40.1830.10">
    <property type="entry name" value="Thermophilic metalloprotease (M29)"/>
    <property type="match status" value="1"/>
</dbReference>
<dbReference type="GeneID" id="95377033"/>
<evidence type="ECO:0000256" key="2">
    <source>
        <dbReference type="ARBA" id="ARBA00001946"/>
    </source>
</evidence>
<keyword evidence="9" id="KW-0482">Metalloprotease</keyword>
<dbReference type="InterPro" id="IPR035097">
    <property type="entry name" value="M29_N-terminal"/>
</dbReference>
<dbReference type="EMBL" id="CP026520">
    <property type="protein sequence ID" value="QAV19770.1"/>
    <property type="molecule type" value="Genomic_DNA"/>
</dbReference>
<keyword evidence="7" id="KW-0479">Metal-binding</keyword>
<dbReference type="GO" id="GO:0008237">
    <property type="term" value="F:metallopeptidase activity"/>
    <property type="evidence" value="ECO:0007669"/>
    <property type="project" value="UniProtKB-KW"/>
</dbReference>
<evidence type="ECO:0000256" key="4">
    <source>
        <dbReference type="ARBA" id="ARBA00008236"/>
    </source>
</evidence>
<dbReference type="OrthoDB" id="9803993at2"/>
<keyword evidence="5 11" id="KW-0031">Aminopeptidase</keyword>
<gene>
    <name evidence="10" type="ORF">M5X16_14150</name>
    <name evidence="11" type="ORF">PC41400_19760</name>
</gene>
<evidence type="ECO:0000256" key="1">
    <source>
        <dbReference type="ARBA" id="ARBA00001941"/>
    </source>
</evidence>
<evidence type="ECO:0000256" key="5">
    <source>
        <dbReference type="ARBA" id="ARBA00022438"/>
    </source>
</evidence>
<evidence type="ECO:0000313" key="12">
    <source>
        <dbReference type="Proteomes" id="UP000288943"/>
    </source>
</evidence>
<keyword evidence="8" id="KW-0378">Hydrolase</keyword>
<evidence type="ECO:0000256" key="7">
    <source>
        <dbReference type="ARBA" id="ARBA00022723"/>
    </source>
</evidence>
<dbReference type="PRINTS" id="PR00919">
    <property type="entry name" value="THERMOPTASE"/>
</dbReference>
<dbReference type="PANTHER" id="PTHR34448:SF3">
    <property type="entry name" value="AMINOPEPTIDASE AMPS"/>
    <property type="match status" value="1"/>
</dbReference>
<name>A0A410WZI9_9BACL</name>
<keyword evidence="6" id="KW-0645">Protease</keyword>
<evidence type="ECO:0000313" key="13">
    <source>
        <dbReference type="Proteomes" id="UP001527202"/>
    </source>
</evidence>
<dbReference type="Pfam" id="PF02073">
    <property type="entry name" value="Peptidase_M29"/>
    <property type="match status" value="1"/>
</dbReference>
<evidence type="ECO:0000313" key="10">
    <source>
        <dbReference type="EMBL" id="MCY9596917.1"/>
    </source>
</evidence>
<organism evidence="11 12">
    <name type="scientific">Paenibacillus chitinolyticus</name>
    <dbReference type="NCBI Taxonomy" id="79263"/>
    <lineage>
        <taxon>Bacteria</taxon>
        <taxon>Bacillati</taxon>
        <taxon>Bacillota</taxon>
        <taxon>Bacilli</taxon>
        <taxon>Bacillales</taxon>
        <taxon>Paenibacillaceae</taxon>
        <taxon>Paenibacillus</taxon>
    </lineage>
</organism>
<dbReference type="GO" id="GO:0004177">
    <property type="term" value="F:aminopeptidase activity"/>
    <property type="evidence" value="ECO:0007669"/>
    <property type="project" value="UniProtKB-KW"/>
</dbReference>
<dbReference type="KEGG" id="pchi:PC41400_19760"/>
<evidence type="ECO:0000256" key="3">
    <source>
        <dbReference type="ARBA" id="ARBA00001947"/>
    </source>
</evidence>
<comment type="cofactor">
    <cofactor evidence="3">
        <name>Zn(2+)</name>
        <dbReference type="ChEBI" id="CHEBI:29105"/>
    </cofactor>
</comment>
<reference evidence="10 13" key="2">
    <citation type="submission" date="2022-05" db="EMBL/GenBank/DDBJ databases">
        <title>Genome Sequencing of Bee-Associated Microbes.</title>
        <authorList>
            <person name="Dunlap C."/>
        </authorList>
    </citation>
    <scope>NUCLEOTIDE SEQUENCE [LARGE SCALE GENOMIC DNA]</scope>
    <source>
        <strain evidence="10 13">NRRL B-23120</strain>
    </source>
</reference>
<dbReference type="InterPro" id="IPR000787">
    <property type="entry name" value="Peptidase_M29"/>
</dbReference>
<dbReference type="InterPro" id="IPR052170">
    <property type="entry name" value="M29_Exopeptidase"/>
</dbReference>
<comment type="cofactor">
    <cofactor evidence="1">
        <name>Co(2+)</name>
        <dbReference type="ChEBI" id="CHEBI:48828"/>
    </cofactor>
</comment>